<keyword evidence="2" id="KW-1185">Reference proteome</keyword>
<protein>
    <submittedName>
        <fullName evidence="1">Uncharacterized protein</fullName>
    </submittedName>
</protein>
<organism evidence="1 2">
    <name type="scientific">Rhodococcus aetherivorans</name>
    <dbReference type="NCBI Taxonomy" id="191292"/>
    <lineage>
        <taxon>Bacteria</taxon>
        <taxon>Bacillati</taxon>
        <taxon>Actinomycetota</taxon>
        <taxon>Actinomycetes</taxon>
        <taxon>Mycobacteriales</taxon>
        <taxon>Nocardiaceae</taxon>
        <taxon>Rhodococcus</taxon>
    </lineage>
</organism>
<sequence>MHAGTVGLGTVHLGAVHLDTLRSIRSPPVDFARERVKVTAPPAREAVPSGDVGITEELGCDS</sequence>
<proteinExistence type="predicted"/>
<evidence type="ECO:0000313" key="1">
    <source>
        <dbReference type="EMBL" id="GES35215.1"/>
    </source>
</evidence>
<reference evidence="1 2" key="1">
    <citation type="journal article" date="2018" name="Biodegradation">
        <title>1,4-Dioxane degradation characteristics of Rhodococcus aetherivorans JCM 14343.</title>
        <authorList>
            <person name="Inoue D."/>
            <person name="Tsunoda T."/>
            <person name="Yamamoto N."/>
            <person name="Ike M."/>
            <person name="Sei K."/>
        </authorList>
    </citation>
    <scope>NUCLEOTIDE SEQUENCE [LARGE SCALE GENOMIC DNA]</scope>
    <source>
        <strain evidence="1 2">JCM 14343</strain>
    </source>
</reference>
<accession>A0ABQ0YFC4</accession>
<evidence type="ECO:0000313" key="2">
    <source>
        <dbReference type="Proteomes" id="UP000325466"/>
    </source>
</evidence>
<dbReference type="Proteomes" id="UP000325466">
    <property type="component" value="Unassembled WGS sequence"/>
</dbReference>
<comment type="caution">
    <text evidence="1">The sequence shown here is derived from an EMBL/GenBank/DDBJ whole genome shotgun (WGS) entry which is preliminary data.</text>
</comment>
<name>A0ABQ0YFC4_9NOCA</name>
<gene>
    <name evidence="1" type="ORF">RAJCM14343_0462</name>
</gene>
<dbReference type="EMBL" id="BLAH01000017">
    <property type="protein sequence ID" value="GES35215.1"/>
    <property type="molecule type" value="Genomic_DNA"/>
</dbReference>